<keyword evidence="3" id="KW-0804">Transcription</keyword>
<organism evidence="6 7">
    <name type="scientific">Streptomyces lunalinharesii</name>
    <dbReference type="NCBI Taxonomy" id="333384"/>
    <lineage>
        <taxon>Bacteria</taxon>
        <taxon>Bacillati</taxon>
        <taxon>Actinomycetota</taxon>
        <taxon>Actinomycetes</taxon>
        <taxon>Kitasatosporales</taxon>
        <taxon>Streptomycetaceae</taxon>
        <taxon>Streptomyces</taxon>
    </lineage>
</organism>
<dbReference type="SUPFAM" id="SSF46785">
    <property type="entry name" value="Winged helix' DNA-binding domain"/>
    <property type="match status" value="2"/>
</dbReference>
<feature type="domain" description="HTH iclR-type" evidence="4">
    <location>
        <begin position="306"/>
        <end position="366"/>
    </location>
</feature>
<feature type="domain" description="IclR-ED" evidence="5">
    <location>
        <begin position="78"/>
        <end position="278"/>
    </location>
</feature>
<dbReference type="Proteomes" id="UP001500994">
    <property type="component" value="Unassembled WGS sequence"/>
</dbReference>
<dbReference type="SMART" id="SM00346">
    <property type="entry name" value="HTH_ICLR"/>
    <property type="match status" value="2"/>
</dbReference>
<evidence type="ECO:0000259" key="4">
    <source>
        <dbReference type="PROSITE" id="PS51077"/>
    </source>
</evidence>
<gene>
    <name evidence="6" type="ORF">GCM10009864_44470</name>
</gene>
<dbReference type="InterPro" id="IPR036390">
    <property type="entry name" value="WH_DNA-bd_sf"/>
</dbReference>
<dbReference type="PANTHER" id="PTHR30136">
    <property type="entry name" value="HELIX-TURN-HELIX TRANSCRIPTIONAL REGULATOR, ICLR FAMILY"/>
    <property type="match status" value="1"/>
</dbReference>
<evidence type="ECO:0000256" key="1">
    <source>
        <dbReference type="ARBA" id="ARBA00023015"/>
    </source>
</evidence>
<reference evidence="6 7" key="1">
    <citation type="journal article" date="2019" name="Int. J. Syst. Evol. Microbiol.">
        <title>The Global Catalogue of Microorganisms (GCM) 10K type strain sequencing project: providing services to taxonomists for standard genome sequencing and annotation.</title>
        <authorList>
            <consortium name="The Broad Institute Genomics Platform"/>
            <consortium name="The Broad Institute Genome Sequencing Center for Infectious Disease"/>
            <person name="Wu L."/>
            <person name="Ma J."/>
        </authorList>
    </citation>
    <scope>NUCLEOTIDE SEQUENCE [LARGE SCALE GENOMIC DNA]</scope>
    <source>
        <strain evidence="6 7">JCM 16374</strain>
    </source>
</reference>
<keyword evidence="7" id="KW-1185">Reference proteome</keyword>
<dbReference type="PANTHER" id="PTHR30136:SF34">
    <property type="entry name" value="TRANSCRIPTIONAL REGULATOR"/>
    <property type="match status" value="1"/>
</dbReference>
<dbReference type="InterPro" id="IPR005471">
    <property type="entry name" value="Tscrpt_reg_IclR_N"/>
</dbReference>
<dbReference type="InterPro" id="IPR029016">
    <property type="entry name" value="GAF-like_dom_sf"/>
</dbReference>
<evidence type="ECO:0000313" key="7">
    <source>
        <dbReference type="Proteomes" id="UP001500994"/>
    </source>
</evidence>
<feature type="domain" description="IclR-ED" evidence="5">
    <location>
        <begin position="367"/>
        <end position="542"/>
    </location>
</feature>
<sequence>MPSPARPAPPAPPPEAVAPLIRALAVLRALTAAGGRAAVSDLVRTTGLARATVDRLLSTLGRLDYVRAEGREAVLAPALLELGNAYLAATGLPDRLGPLADRLADALDESVSLAVPDGDGMRFVHQATRRRAVSLAFGIGDLLPAERGAPGALFAADWAPADWQRWRARRAADPADAGFPAVPRRGPADAAPAGARQLAADFTARVTAARTAGWSLDDQLIEPGLIAVAVPVRDPAGRTVCAVSVVSHTSRHPAAALPDAVLPRLRATVGAMERALTAPAPAAVADDGRPAAWREAAKRQLGPGFVESVARGLAVLTAFGTGRAALTLSAVAEAAGLPRATARRALITLAHLGYATADGGRFRPTPKVLELGFARLSGLTLPALARPHLTALAERVGASASLAVLSADGADAGPAVQYVLGVPAAGIMRVTISPGSRAPAPATAAGRVLLAAGPGDGRTASGPAGPRALLDGVRADGHALVDDEREAGLRSVAVPVRDGAGRAVAALGVSVHVADRAPAATRAAVLPALRATAAAVEADLRVAGRYLPVPLP</sequence>
<feature type="domain" description="HTH iclR-type" evidence="4">
    <location>
        <begin position="17"/>
        <end position="77"/>
    </location>
</feature>
<accession>A0ABN3S712</accession>
<keyword evidence="1" id="KW-0805">Transcription regulation</keyword>
<dbReference type="Pfam" id="PF01614">
    <property type="entry name" value="IclR_C"/>
    <property type="match status" value="2"/>
</dbReference>
<keyword evidence="2" id="KW-0238">DNA-binding</keyword>
<dbReference type="SUPFAM" id="SSF55781">
    <property type="entry name" value="GAF domain-like"/>
    <property type="match status" value="2"/>
</dbReference>
<dbReference type="InterPro" id="IPR014757">
    <property type="entry name" value="Tscrpt_reg_IclR_C"/>
</dbReference>
<dbReference type="Gene3D" id="1.10.10.10">
    <property type="entry name" value="Winged helix-like DNA-binding domain superfamily/Winged helix DNA-binding domain"/>
    <property type="match status" value="2"/>
</dbReference>
<dbReference type="Gene3D" id="3.30.450.40">
    <property type="match status" value="2"/>
</dbReference>
<dbReference type="RefSeq" id="WP_344578698.1">
    <property type="nucleotide sequence ID" value="NZ_BAAARK010000014.1"/>
</dbReference>
<protein>
    <submittedName>
        <fullName evidence="6">IclR family transcriptional regulator C-terminal domain-containing protein</fullName>
    </submittedName>
</protein>
<dbReference type="EMBL" id="BAAARK010000014">
    <property type="protein sequence ID" value="GAA2669640.1"/>
    <property type="molecule type" value="Genomic_DNA"/>
</dbReference>
<evidence type="ECO:0000256" key="3">
    <source>
        <dbReference type="ARBA" id="ARBA00023163"/>
    </source>
</evidence>
<evidence type="ECO:0000256" key="2">
    <source>
        <dbReference type="ARBA" id="ARBA00023125"/>
    </source>
</evidence>
<name>A0ABN3S712_9ACTN</name>
<dbReference type="InterPro" id="IPR036388">
    <property type="entry name" value="WH-like_DNA-bd_sf"/>
</dbReference>
<dbReference type="Pfam" id="PF09339">
    <property type="entry name" value="HTH_IclR"/>
    <property type="match status" value="2"/>
</dbReference>
<evidence type="ECO:0000313" key="6">
    <source>
        <dbReference type="EMBL" id="GAA2669640.1"/>
    </source>
</evidence>
<dbReference type="PROSITE" id="PS51077">
    <property type="entry name" value="HTH_ICLR"/>
    <property type="match status" value="2"/>
</dbReference>
<dbReference type="PROSITE" id="PS51078">
    <property type="entry name" value="ICLR_ED"/>
    <property type="match status" value="2"/>
</dbReference>
<dbReference type="InterPro" id="IPR050707">
    <property type="entry name" value="HTH_MetabolicPath_Reg"/>
</dbReference>
<proteinExistence type="predicted"/>
<evidence type="ECO:0000259" key="5">
    <source>
        <dbReference type="PROSITE" id="PS51078"/>
    </source>
</evidence>
<comment type="caution">
    <text evidence="6">The sequence shown here is derived from an EMBL/GenBank/DDBJ whole genome shotgun (WGS) entry which is preliminary data.</text>
</comment>